<dbReference type="Proteomes" id="UP000254174">
    <property type="component" value="Unassembled WGS sequence"/>
</dbReference>
<evidence type="ECO:0000313" key="2">
    <source>
        <dbReference type="EMBL" id="STM18144.1"/>
    </source>
</evidence>
<dbReference type="SUPFAM" id="SSF51735">
    <property type="entry name" value="NAD(P)-binding Rossmann-fold domains"/>
    <property type="match status" value="1"/>
</dbReference>
<gene>
    <name evidence="2" type="ORF">NCTC7922_04326</name>
</gene>
<evidence type="ECO:0000259" key="1">
    <source>
        <dbReference type="Pfam" id="PF13460"/>
    </source>
</evidence>
<protein>
    <submittedName>
        <fullName evidence="2">ShuY-like protein</fullName>
    </submittedName>
</protein>
<sequence>MTPWLLFGAGGKGVGARTLELALAEQRPVVAVVRHADAATKLAQQGVQVFTGDACDASVVADACRAAGPDALIISTMGGAQDYLAHRTVIDEAEKAGISRMILVTSLGCGDSWPFFIGASKGCVWSGGTGKKRWRKAGCKPASLITPFSALAVCLMVRQRAKHNGYKIRSVMVLLTVPMSPHISMKLANAPALNQQVYSLIEPDLKPA</sequence>
<proteinExistence type="predicted"/>
<accession>A0A377DAP4</accession>
<dbReference type="Gene3D" id="3.40.50.720">
    <property type="entry name" value="NAD(P)-binding Rossmann-like Domain"/>
    <property type="match status" value="1"/>
</dbReference>
<organism evidence="2 3">
    <name type="scientific">Escherichia coli</name>
    <dbReference type="NCBI Taxonomy" id="562"/>
    <lineage>
        <taxon>Bacteria</taxon>
        <taxon>Pseudomonadati</taxon>
        <taxon>Pseudomonadota</taxon>
        <taxon>Gammaproteobacteria</taxon>
        <taxon>Enterobacterales</taxon>
        <taxon>Enterobacteriaceae</taxon>
        <taxon>Escherichia</taxon>
    </lineage>
</organism>
<feature type="domain" description="NAD(P)-binding" evidence="1">
    <location>
        <begin position="8"/>
        <end position="118"/>
    </location>
</feature>
<dbReference type="InterPro" id="IPR036291">
    <property type="entry name" value="NAD(P)-bd_dom_sf"/>
</dbReference>
<reference evidence="2 3" key="1">
    <citation type="submission" date="2018-06" db="EMBL/GenBank/DDBJ databases">
        <authorList>
            <consortium name="Pathogen Informatics"/>
            <person name="Doyle S."/>
        </authorList>
    </citation>
    <scope>NUCLEOTIDE SEQUENCE [LARGE SCALE GENOMIC DNA]</scope>
    <source>
        <strain evidence="2 3">NCTC7922</strain>
    </source>
</reference>
<dbReference type="AlphaFoldDB" id="A0A377DAP4"/>
<dbReference type="PANTHER" id="PTHR15020">
    <property type="entry name" value="FLAVIN REDUCTASE-RELATED"/>
    <property type="match status" value="1"/>
</dbReference>
<name>A0A377DAP4_ECOLX</name>
<dbReference type="EMBL" id="UGFC01000006">
    <property type="protein sequence ID" value="STM18144.1"/>
    <property type="molecule type" value="Genomic_DNA"/>
</dbReference>
<evidence type="ECO:0000313" key="3">
    <source>
        <dbReference type="Proteomes" id="UP000254174"/>
    </source>
</evidence>
<dbReference type="Pfam" id="PF13460">
    <property type="entry name" value="NAD_binding_10"/>
    <property type="match status" value="1"/>
</dbReference>
<dbReference type="PANTHER" id="PTHR15020:SF50">
    <property type="entry name" value="UPF0659 PROTEIN YMR090W"/>
    <property type="match status" value="1"/>
</dbReference>
<dbReference type="InterPro" id="IPR016040">
    <property type="entry name" value="NAD(P)-bd_dom"/>
</dbReference>